<comment type="cofactor">
    <cofactor evidence="1">
        <name>Zn(2+)</name>
        <dbReference type="ChEBI" id="CHEBI:29105"/>
    </cofactor>
</comment>
<name>A0ABY4D9Z0_9SPIR</name>
<organism evidence="6 7">
    <name type="scientific">Sphaerochaeta associata</name>
    <dbReference type="NCBI Taxonomy" id="1129264"/>
    <lineage>
        <taxon>Bacteria</taxon>
        <taxon>Pseudomonadati</taxon>
        <taxon>Spirochaetota</taxon>
        <taxon>Spirochaetia</taxon>
        <taxon>Spirochaetales</taxon>
        <taxon>Sphaerochaetaceae</taxon>
        <taxon>Sphaerochaeta</taxon>
    </lineage>
</organism>
<evidence type="ECO:0000313" key="7">
    <source>
        <dbReference type="Proteomes" id="UP000829708"/>
    </source>
</evidence>
<proteinExistence type="inferred from homology"/>
<evidence type="ECO:0000256" key="1">
    <source>
        <dbReference type="ARBA" id="ARBA00001947"/>
    </source>
</evidence>
<comment type="similarity">
    <text evidence="5">Belongs to the creatininase superfamily.</text>
</comment>
<evidence type="ECO:0000256" key="3">
    <source>
        <dbReference type="ARBA" id="ARBA00022801"/>
    </source>
</evidence>
<evidence type="ECO:0000256" key="4">
    <source>
        <dbReference type="ARBA" id="ARBA00022833"/>
    </source>
</evidence>
<keyword evidence="7" id="KW-1185">Reference proteome</keyword>
<dbReference type="InterPro" id="IPR003785">
    <property type="entry name" value="Creatininase/forma_Hydrolase"/>
</dbReference>
<protein>
    <submittedName>
        <fullName evidence="6">Creatininase family protein</fullName>
    </submittedName>
</protein>
<dbReference type="InterPro" id="IPR024087">
    <property type="entry name" value="Creatininase-like_sf"/>
</dbReference>
<accession>A0ABY4D9Z0</accession>
<keyword evidence="3" id="KW-0378">Hydrolase</keyword>
<dbReference type="RefSeq" id="WP_244772205.1">
    <property type="nucleotide sequence ID" value="NZ_CP094929.1"/>
</dbReference>
<dbReference type="Proteomes" id="UP000829708">
    <property type="component" value="Chromosome"/>
</dbReference>
<keyword evidence="4" id="KW-0862">Zinc</keyword>
<dbReference type="PANTHER" id="PTHR35005:SF1">
    <property type="entry name" value="2-AMINO-5-FORMYLAMINO-6-RIBOSYLAMINOPYRIMIDIN-4(3H)-ONE 5'-MONOPHOSPHATE DEFORMYLASE"/>
    <property type="match status" value="1"/>
</dbReference>
<evidence type="ECO:0000256" key="2">
    <source>
        <dbReference type="ARBA" id="ARBA00022723"/>
    </source>
</evidence>
<dbReference type="PANTHER" id="PTHR35005">
    <property type="entry name" value="3-DEHYDRO-SCYLLO-INOSOSE HYDROLASE"/>
    <property type="match status" value="1"/>
</dbReference>
<gene>
    <name evidence="6" type="ORF">MUG09_14755</name>
</gene>
<dbReference type="Pfam" id="PF02633">
    <property type="entry name" value="Creatininase"/>
    <property type="match status" value="1"/>
</dbReference>
<reference evidence="7" key="1">
    <citation type="journal article" date="2024" name="J Bioinform Genom">
        <title>Complete genome sequence of the type strain bacterium Sphaerochaeta associata GLS2t (VKM B-2742)t.</title>
        <authorList>
            <person name="Troshina O.Y."/>
            <person name="Tepeeva A.N."/>
            <person name="Arzamasceva V.O."/>
            <person name="Whitman W.B."/>
            <person name="Varghese N."/>
            <person name="Shapiro N."/>
            <person name="Woyke T."/>
            <person name="Kripides N.C."/>
            <person name="Vasilenko O.V."/>
        </authorList>
    </citation>
    <scope>NUCLEOTIDE SEQUENCE [LARGE SCALE GENOMIC DNA]</scope>
    <source>
        <strain evidence="7">GLS2T</strain>
    </source>
</reference>
<sequence length="240" mass="26437">MDECVHYARLSVPSFTKRLKEHPVGYIPLGTLEWHGLHNVLGADALQADGIFTRAAQRFGGIVFPPLYLGPDRIEAGPEGTNLIGMDYSDATKPHQRLEGSCYWVSNGLFLMMLEALVVQAKRAGFICLLADGHGPSRKAWAHMAGQWEKQYDIILLSSINDFDAQSFVTQQDHAGRNETSVMMALHPDLVDLSRIEDSSGAWPLGVKGEDPRLSTAAYGEYLIETTVEAIGRKLLELGL</sequence>
<evidence type="ECO:0000313" key="6">
    <source>
        <dbReference type="EMBL" id="UOM50820.1"/>
    </source>
</evidence>
<dbReference type="EMBL" id="CP094929">
    <property type="protein sequence ID" value="UOM50820.1"/>
    <property type="molecule type" value="Genomic_DNA"/>
</dbReference>
<keyword evidence="2" id="KW-0479">Metal-binding</keyword>
<dbReference type="Gene3D" id="3.40.50.10310">
    <property type="entry name" value="Creatininase"/>
    <property type="match status" value="1"/>
</dbReference>
<dbReference type="SUPFAM" id="SSF102215">
    <property type="entry name" value="Creatininase"/>
    <property type="match status" value="1"/>
</dbReference>
<evidence type="ECO:0000256" key="5">
    <source>
        <dbReference type="ARBA" id="ARBA00024029"/>
    </source>
</evidence>